<feature type="transmembrane region" description="Helical" evidence="7">
    <location>
        <begin position="719"/>
        <end position="740"/>
    </location>
</feature>
<keyword evidence="2" id="KW-0813">Transport</keyword>
<keyword evidence="4 7" id="KW-1133">Transmembrane helix</keyword>
<dbReference type="EMBL" id="PZQS01000003">
    <property type="protein sequence ID" value="PVD34460.1"/>
    <property type="molecule type" value="Genomic_DNA"/>
</dbReference>
<accession>A0A2T7PM14</accession>
<comment type="caution">
    <text evidence="9">The sequence shown here is derived from an EMBL/GenBank/DDBJ whole genome shotgun (WGS) entry which is preliminary data.</text>
</comment>
<evidence type="ECO:0000313" key="9">
    <source>
        <dbReference type="EMBL" id="PVD34460.1"/>
    </source>
</evidence>
<dbReference type="GO" id="GO:0016020">
    <property type="term" value="C:membrane"/>
    <property type="evidence" value="ECO:0007669"/>
    <property type="project" value="UniProtKB-SubCell"/>
</dbReference>
<evidence type="ECO:0000256" key="3">
    <source>
        <dbReference type="ARBA" id="ARBA00022692"/>
    </source>
</evidence>
<evidence type="ECO:0000256" key="2">
    <source>
        <dbReference type="ARBA" id="ARBA00022448"/>
    </source>
</evidence>
<name>A0A2T7PM14_POMCA</name>
<dbReference type="STRING" id="400727.A0A2T7PM14"/>
<evidence type="ECO:0000256" key="7">
    <source>
        <dbReference type="SAM" id="Phobius"/>
    </source>
</evidence>
<dbReference type="InterPro" id="IPR051475">
    <property type="entry name" value="Diverse_Ion_Transporter"/>
</dbReference>
<keyword evidence="10" id="KW-1185">Reference proteome</keyword>
<dbReference type="PANTHER" id="PTHR43568">
    <property type="entry name" value="P PROTEIN"/>
    <property type="match status" value="1"/>
</dbReference>
<dbReference type="InterPro" id="IPR004680">
    <property type="entry name" value="Cit_transptr-like_dom"/>
</dbReference>
<feature type="transmembrane region" description="Helical" evidence="7">
    <location>
        <begin position="413"/>
        <end position="432"/>
    </location>
</feature>
<evidence type="ECO:0000256" key="4">
    <source>
        <dbReference type="ARBA" id="ARBA00022989"/>
    </source>
</evidence>
<reference evidence="9 10" key="1">
    <citation type="submission" date="2018-04" db="EMBL/GenBank/DDBJ databases">
        <title>The genome of golden apple snail Pomacea canaliculata provides insight into stress tolerance and invasive adaptation.</title>
        <authorList>
            <person name="Liu C."/>
            <person name="Liu B."/>
            <person name="Ren Y."/>
            <person name="Zhang Y."/>
            <person name="Wang H."/>
            <person name="Li S."/>
            <person name="Jiang F."/>
            <person name="Yin L."/>
            <person name="Zhang G."/>
            <person name="Qian W."/>
            <person name="Fan W."/>
        </authorList>
    </citation>
    <scope>NUCLEOTIDE SEQUENCE [LARGE SCALE GENOMIC DNA]</scope>
    <source>
        <strain evidence="9">SZHN2017</strain>
        <tissue evidence="9">Muscle</tissue>
    </source>
</reference>
<feature type="transmembrane region" description="Helical" evidence="7">
    <location>
        <begin position="525"/>
        <end position="543"/>
    </location>
</feature>
<feature type="coiled-coil region" evidence="6">
    <location>
        <begin position="482"/>
        <end position="517"/>
    </location>
</feature>
<dbReference type="Proteomes" id="UP000245119">
    <property type="component" value="Linkage Group LG3"/>
</dbReference>
<comment type="subcellular location">
    <subcellularLocation>
        <location evidence="1">Membrane</location>
        <topology evidence="1">Multi-pass membrane protein</topology>
    </subcellularLocation>
</comment>
<proteinExistence type="predicted"/>
<dbReference type="GO" id="GO:0055085">
    <property type="term" value="P:transmembrane transport"/>
    <property type="evidence" value="ECO:0007669"/>
    <property type="project" value="InterPro"/>
</dbReference>
<organism evidence="9 10">
    <name type="scientific">Pomacea canaliculata</name>
    <name type="common">Golden apple snail</name>
    <dbReference type="NCBI Taxonomy" id="400727"/>
    <lineage>
        <taxon>Eukaryota</taxon>
        <taxon>Metazoa</taxon>
        <taxon>Spiralia</taxon>
        <taxon>Lophotrochozoa</taxon>
        <taxon>Mollusca</taxon>
        <taxon>Gastropoda</taxon>
        <taxon>Caenogastropoda</taxon>
        <taxon>Architaenioglossa</taxon>
        <taxon>Ampullarioidea</taxon>
        <taxon>Ampullariidae</taxon>
        <taxon>Pomacea</taxon>
    </lineage>
</organism>
<dbReference type="PANTHER" id="PTHR43568:SF1">
    <property type="entry name" value="P PROTEIN"/>
    <property type="match status" value="1"/>
</dbReference>
<evidence type="ECO:0000256" key="1">
    <source>
        <dbReference type="ARBA" id="ARBA00004141"/>
    </source>
</evidence>
<feature type="domain" description="Citrate transporter-like" evidence="8">
    <location>
        <begin position="241"/>
        <end position="678"/>
    </location>
</feature>
<evidence type="ECO:0000313" key="10">
    <source>
        <dbReference type="Proteomes" id="UP000245119"/>
    </source>
</evidence>
<keyword evidence="5 7" id="KW-0472">Membrane</keyword>
<evidence type="ECO:0000256" key="5">
    <source>
        <dbReference type="ARBA" id="ARBA00023136"/>
    </source>
</evidence>
<feature type="transmembrane region" description="Helical" evidence="7">
    <location>
        <begin position="289"/>
        <end position="309"/>
    </location>
</feature>
<feature type="transmembrane region" description="Helical" evidence="7">
    <location>
        <begin position="90"/>
        <end position="109"/>
    </location>
</feature>
<dbReference type="CDD" id="cd01116">
    <property type="entry name" value="P_permease"/>
    <property type="match status" value="1"/>
</dbReference>
<feature type="transmembrane region" description="Helical" evidence="7">
    <location>
        <begin position="624"/>
        <end position="642"/>
    </location>
</feature>
<sequence>MKHGRSPSGRPRSVASFPNVVGPLEKLDDAEETSPLLAEETSLLAVRSKVVSTDPSSPGPRSSLFLNSLSLSKDLIEGARQMGLNYWLRFSKGLILFTITVICTVTFILDSEDPESLRLTFASTTPKLIHSERTESNFGVLRIRLQGPLEENGDGNLSASVRLYSSSNESWTLDVNNTMLEQGEINEFDYSFGCQGNADGYCNISVVTSGAVVPLAFTVRELTDQVEFEIIYAALVLVFVYVLIIFDLVHRTLAATVGALAVLAVLSAIHERPIIDKIIEWLDMDTLMLLFGMMIIVAVISETGIFDYLALKAYRLARGKVWPLITLLCVFSGVLSAFLDNVTTILLMAPVTIKLCEVLNLDPRVILIAEVLFSNIGGTATGIGDPPNVIIINCFGRRVLLSVFLQGITFSNFTAHMSIGIIFVAVVSYGFLRLYYRKMRQIENPDPPEIAELQHEIEMWRRAASRVVVVTREETLMRALFLQKVAEQENQLNRTLHRKRKEEIKDFNEQITQLEKEYYIRDWKLLLKCGGVLLVVLAFFFMYSFVPNVYVGIGWIAVLGAIVLLVLADINDLESILHKVEWPTLLFFAALFILMEALGELNLITWIGDQMKEFIKSIDKDQRLTIAIVIIVWVSALVSSFIDNIPYTTAMVPILRQLSEDADVELPLLPLAASLAFGACLGGNGTLIGASANVVCAGIAEQHGYDINFRHFFKVGFPMMLVTVSTATVYLLIVHSAIGWNEASSPSEPS</sequence>
<dbReference type="Pfam" id="PF03600">
    <property type="entry name" value="CitMHS"/>
    <property type="match status" value="1"/>
</dbReference>
<evidence type="ECO:0000259" key="8">
    <source>
        <dbReference type="Pfam" id="PF03600"/>
    </source>
</evidence>
<feature type="transmembrane region" description="Helical" evidence="7">
    <location>
        <begin position="230"/>
        <end position="246"/>
    </location>
</feature>
<feature type="transmembrane region" description="Helical" evidence="7">
    <location>
        <begin position="549"/>
        <end position="570"/>
    </location>
</feature>
<feature type="transmembrane region" description="Helical" evidence="7">
    <location>
        <begin position="582"/>
        <end position="604"/>
    </location>
</feature>
<protein>
    <recommendedName>
        <fullName evidence="8">Citrate transporter-like domain-containing protein</fullName>
    </recommendedName>
</protein>
<feature type="transmembrane region" description="Helical" evidence="7">
    <location>
        <begin position="321"/>
        <end position="339"/>
    </location>
</feature>
<dbReference type="OrthoDB" id="442352at2759"/>
<keyword evidence="6" id="KW-0175">Coiled coil</keyword>
<keyword evidence="3 7" id="KW-0812">Transmembrane</keyword>
<gene>
    <name evidence="9" type="ORF">C0Q70_05735</name>
</gene>
<evidence type="ECO:0000256" key="6">
    <source>
        <dbReference type="SAM" id="Coils"/>
    </source>
</evidence>
<feature type="transmembrane region" description="Helical" evidence="7">
    <location>
        <begin position="253"/>
        <end position="269"/>
    </location>
</feature>
<dbReference type="AlphaFoldDB" id="A0A2T7PM14"/>